<dbReference type="Proteomes" id="UP001159405">
    <property type="component" value="Unassembled WGS sequence"/>
</dbReference>
<evidence type="ECO:0000313" key="2">
    <source>
        <dbReference type="Proteomes" id="UP001159405"/>
    </source>
</evidence>
<comment type="caution">
    <text evidence="1">The sequence shown here is derived from an EMBL/GenBank/DDBJ whole genome shotgun (WGS) entry which is preliminary data.</text>
</comment>
<accession>A0ABN8N5J5</accession>
<reference evidence="1 2" key="1">
    <citation type="submission" date="2022-05" db="EMBL/GenBank/DDBJ databases">
        <authorList>
            <consortium name="Genoscope - CEA"/>
            <person name="William W."/>
        </authorList>
    </citation>
    <scope>NUCLEOTIDE SEQUENCE [LARGE SCALE GENOMIC DNA]</scope>
</reference>
<sequence length="281" mass="32216">MKPEASEEQIALEADRLRSLEADTLLKEPGQWEPFVKRKEWTEAIRGGHWYMAEGAFKTAENKVKESKKVLKSEIGKQFKYKDWRKYGDKNSGLGEFINADHQPPVNSILNARNLNKDSKLAKAMLEVGTNSSPLETNLIPNVRERHGHELPTVLVPKEIHREFPSTKSQAFRNALSSAISNDDAVGAFKLTILGAMPRFRLSDNKSFKNFQNNPESKTRLKVFEKSFQKHSQSMVQEWFNQLQGKGVMSQKDFDSLTKWIDERGYEKQNDPHRNQVASLL</sequence>
<organism evidence="1 2">
    <name type="scientific">Porites lobata</name>
    <dbReference type="NCBI Taxonomy" id="104759"/>
    <lineage>
        <taxon>Eukaryota</taxon>
        <taxon>Metazoa</taxon>
        <taxon>Cnidaria</taxon>
        <taxon>Anthozoa</taxon>
        <taxon>Hexacorallia</taxon>
        <taxon>Scleractinia</taxon>
        <taxon>Fungiina</taxon>
        <taxon>Poritidae</taxon>
        <taxon>Porites</taxon>
    </lineage>
</organism>
<evidence type="ECO:0000313" key="1">
    <source>
        <dbReference type="EMBL" id="CAH3040658.1"/>
    </source>
</evidence>
<protein>
    <submittedName>
        <fullName evidence="1">Uncharacterized protein</fullName>
    </submittedName>
</protein>
<keyword evidence="2" id="KW-1185">Reference proteome</keyword>
<dbReference type="EMBL" id="CALNXK010000008">
    <property type="protein sequence ID" value="CAH3040658.1"/>
    <property type="molecule type" value="Genomic_DNA"/>
</dbReference>
<name>A0ABN8N5J5_9CNID</name>
<proteinExistence type="predicted"/>
<gene>
    <name evidence="1" type="ORF">PLOB_00045843</name>
</gene>